<dbReference type="InterPro" id="IPR051132">
    <property type="entry name" value="3-5_Exonuclease_domain"/>
</dbReference>
<dbReference type="GO" id="GO:0005737">
    <property type="term" value="C:cytoplasm"/>
    <property type="evidence" value="ECO:0007669"/>
    <property type="project" value="TreeGrafter"/>
</dbReference>
<sequence>MALADYNHHDNKFKSYDIKFHEHQIKTTVTADPNIVDQWISETYEIHKKQLDQNKILVGLDTEWRFIKPNNITYLSKCSKPKPDQFQVAILQLCTHQNRCLIFQLIQAPEIPSSLANFLGDQNSTFAGVGIKQDKEKLLRDWRLSVDKTLDVASSAAEKFGVREYKGKGLKELAYKILGKNMEKPKKVTLSEWDVEELSDFQVEYACIDAFVSFLLGLEVL</sequence>
<dbReference type="GO" id="GO:0005634">
    <property type="term" value="C:nucleus"/>
    <property type="evidence" value="ECO:0007669"/>
    <property type="project" value="TreeGrafter"/>
</dbReference>
<evidence type="ECO:0000313" key="5">
    <source>
        <dbReference type="Proteomes" id="UP000237105"/>
    </source>
</evidence>
<dbReference type="Gene3D" id="3.30.420.10">
    <property type="entry name" value="Ribonuclease H-like superfamily/Ribonuclease H"/>
    <property type="match status" value="1"/>
</dbReference>
<evidence type="ECO:0000259" key="3">
    <source>
        <dbReference type="Pfam" id="PF01612"/>
    </source>
</evidence>
<evidence type="ECO:0000256" key="1">
    <source>
        <dbReference type="ARBA" id="ARBA00022722"/>
    </source>
</evidence>
<dbReference type="InterPro" id="IPR002562">
    <property type="entry name" value="3'-5'_exonuclease_dom"/>
</dbReference>
<protein>
    <submittedName>
        <fullName evidence="4">DNA polymerase</fullName>
    </submittedName>
</protein>
<reference evidence="5" key="1">
    <citation type="submission" date="2016-06" db="EMBL/GenBank/DDBJ databases">
        <title>Parallel loss of symbiosis genes in relatives of nitrogen-fixing non-legume Parasponia.</title>
        <authorList>
            <person name="Van Velzen R."/>
            <person name="Holmer R."/>
            <person name="Bu F."/>
            <person name="Rutten L."/>
            <person name="Van Zeijl A."/>
            <person name="Liu W."/>
            <person name="Santuari L."/>
            <person name="Cao Q."/>
            <person name="Sharma T."/>
            <person name="Shen D."/>
            <person name="Roswanjaya Y."/>
            <person name="Wardhani T."/>
            <person name="Kalhor M.S."/>
            <person name="Jansen J."/>
            <person name="Van den Hoogen J."/>
            <person name="Gungor B."/>
            <person name="Hartog M."/>
            <person name="Hontelez J."/>
            <person name="Verver J."/>
            <person name="Yang W.-C."/>
            <person name="Schijlen E."/>
            <person name="Repin R."/>
            <person name="Schilthuizen M."/>
            <person name="Schranz E."/>
            <person name="Heidstra R."/>
            <person name="Miyata K."/>
            <person name="Fedorova E."/>
            <person name="Kohlen W."/>
            <person name="Bisseling T."/>
            <person name="Smit S."/>
            <person name="Geurts R."/>
        </authorList>
    </citation>
    <scope>NUCLEOTIDE SEQUENCE [LARGE SCALE GENOMIC DNA]</scope>
    <source>
        <strain evidence="5">cv. WU1-14</strain>
    </source>
</reference>
<dbReference type="Proteomes" id="UP000237105">
    <property type="component" value="Unassembled WGS sequence"/>
</dbReference>
<dbReference type="GO" id="GO:0008408">
    <property type="term" value="F:3'-5' exonuclease activity"/>
    <property type="evidence" value="ECO:0007669"/>
    <property type="project" value="InterPro"/>
</dbReference>
<dbReference type="OrthoDB" id="1920326at2759"/>
<comment type="caution">
    <text evidence="4">The sequence shown here is derived from an EMBL/GenBank/DDBJ whole genome shotgun (WGS) entry which is preliminary data.</text>
</comment>
<dbReference type="AlphaFoldDB" id="A0A2P5D4G4"/>
<dbReference type="GO" id="GO:0006139">
    <property type="term" value="P:nucleobase-containing compound metabolic process"/>
    <property type="evidence" value="ECO:0007669"/>
    <property type="project" value="InterPro"/>
</dbReference>
<organism evidence="4 5">
    <name type="scientific">Parasponia andersonii</name>
    <name type="common">Sponia andersonii</name>
    <dbReference type="NCBI Taxonomy" id="3476"/>
    <lineage>
        <taxon>Eukaryota</taxon>
        <taxon>Viridiplantae</taxon>
        <taxon>Streptophyta</taxon>
        <taxon>Embryophyta</taxon>
        <taxon>Tracheophyta</taxon>
        <taxon>Spermatophyta</taxon>
        <taxon>Magnoliopsida</taxon>
        <taxon>eudicotyledons</taxon>
        <taxon>Gunneridae</taxon>
        <taxon>Pentapetalae</taxon>
        <taxon>rosids</taxon>
        <taxon>fabids</taxon>
        <taxon>Rosales</taxon>
        <taxon>Cannabaceae</taxon>
        <taxon>Parasponia</taxon>
    </lineage>
</organism>
<dbReference type="InterPro" id="IPR036397">
    <property type="entry name" value="RNaseH_sf"/>
</dbReference>
<evidence type="ECO:0000313" key="4">
    <source>
        <dbReference type="EMBL" id="PON68199.1"/>
    </source>
</evidence>
<dbReference type="STRING" id="3476.A0A2P5D4G4"/>
<proteinExistence type="predicted"/>
<accession>A0A2P5D4G4</accession>
<dbReference type="PANTHER" id="PTHR13620">
    <property type="entry name" value="3-5 EXONUCLEASE"/>
    <property type="match status" value="1"/>
</dbReference>
<dbReference type="CDD" id="cd06141">
    <property type="entry name" value="WRN_exo"/>
    <property type="match status" value="1"/>
</dbReference>
<dbReference type="Pfam" id="PF01612">
    <property type="entry name" value="DNA_pol_A_exo1"/>
    <property type="match status" value="1"/>
</dbReference>
<feature type="domain" description="3'-5' exonuclease" evidence="3">
    <location>
        <begin position="84"/>
        <end position="214"/>
    </location>
</feature>
<dbReference type="GO" id="GO:0003676">
    <property type="term" value="F:nucleic acid binding"/>
    <property type="evidence" value="ECO:0007669"/>
    <property type="project" value="InterPro"/>
</dbReference>
<dbReference type="SUPFAM" id="SSF53098">
    <property type="entry name" value="Ribonuclease H-like"/>
    <property type="match status" value="1"/>
</dbReference>
<dbReference type="InterPro" id="IPR012337">
    <property type="entry name" value="RNaseH-like_sf"/>
</dbReference>
<evidence type="ECO:0000256" key="2">
    <source>
        <dbReference type="ARBA" id="ARBA00022801"/>
    </source>
</evidence>
<gene>
    <name evidence="4" type="ORF">PanWU01x14_097590</name>
</gene>
<name>A0A2P5D4G4_PARAD</name>
<dbReference type="PANTHER" id="PTHR13620:SF76">
    <property type="entry name" value="WERNER SYNDROME-LIKE EXONUCLEASE"/>
    <property type="match status" value="1"/>
</dbReference>
<dbReference type="EMBL" id="JXTB01000065">
    <property type="protein sequence ID" value="PON68199.1"/>
    <property type="molecule type" value="Genomic_DNA"/>
</dbReference>
<keyword evidence="2" id="KW-0378">Hydrolase</keyword>
<keyword evidence="5" id="KW-1185">Reference proteome</keyword>
<keyword evidence="1" id="KW-0540">Nuclease</keyword>